<evidence type="ECO:0000313" key="2">
    <source>
        <dbReference type="EMBL" id="SVA80214.1"/>
    </source>
</evidence>
<proteinExistence type="predicted"/>
<dbReference type="InterPro" id="IPR010496">
    <property type="entry name" value="AL/BT2_dom"/>
</dbReference>
<name>A0A381YTD5_9ZZZZ</name>
<accession>A0A381YTD5</accession>
<dbReference type="Gene3D" id="2.60.120.560">
    <property type="entry name" value="Exo-inulinase, domain 1"/>
    <property type="match status" value="2"/>
</dbReference>
<gene>
    <name evidence="2" type="ORF">METZ01_LOCUS133068</name>
</gene>
<dbReference type="Pfam" id="PF06439">
    <property type="entry name" value="3keto-disac_hyd"/>
    <property type="match status" value="1"/>
</dbReference>
<dbReference type="EMBL" id="UINC01018999">
    <property type="protein sequence ID" value="SVA80214.1"/>
    <property type="molecule type" value="Genomic_DNA"/>
</dbReference>
<dbReference type="GO" id="GO:0016787">
    <property type="term" value="F:hydrolase activity"/>
    <property type="evidence" value="ECO:0007669"/>
    <property type="project" value="InterPro"/>
</dbReference>
<organism evidence="2">
    <name type="scientific">marine metagenome</name>
    <dbReference type="NCBI Taxonomy" id="408172"/>
    <lineage>
        <taxon>unclassified sequences</taxon>
        <taxon>metagenomes</taxon>
        <taxon>ecological metagenomes</taxon>
    </lineage>
</organism>
<feature type="domain" description="3-keto-alpha-glucoside-1,2-lyase/3-keto-2-hydroxy-glucal hydratase" evidence="1">
    <location>
        <begin position="38"/>
        <end position="273"/>
    </location>
</feature>
<reference evidence="2" key="1">
    <citation type="submission" date="2018-05" db="EMBL/GenBank/DDBJ databases">
        <authorList>
            <person name="Lanie J.A."/>
            <person name="Ng W.-L."/>
            <person name="Kazmierczak K.M."/>
            <person name="Andrzejewski T.M."/>
            <person name="Davidsen T.M."/>
            <person name="Wayne K.J."/>
            <person name="Tettelin H."/>
            <person name="Glass J.I."/>
            <person name="Rusch D."/>
            <person name="Podicherti R."/>
            <person name="Tsui H.-C.T."/>
            <person name="Winkler M.E."/>
        </authorList>
    </citation>
    <scope>NUCLEOTIDE SEQUENCE</scope>
</reference>
<evidence type="ECO:0000259" key="1">
    <source>
        <dbReference type="Pfam" id="PF06439"/>
    </source>
</evidence>
<protein>
    <recommendedName>
        <fullName evidence="1">3-keto-alpha-glucoside-1,2-lyase/3-keto-2-hydroxy-glucal hydratase domain-containing protein</fullName>
    </recommendedName>
</protein>
<dbReference type="AlphaFoldDB" id="A0A381YTD5"/>
<sequence length="285" mass="31766">MQLLMMAIGLVSGLFLGTEVQAEQVSHNALTSAEKADGWELLFDGRALDGWRNYGQEGEVEGWRAVDGLLSRVGEGGDIITDAVFENFDLRLEWRIETGGNSGIFFRVREGADAVWHTAPEMQVLDDAAHPDGQEAKTSAGSDYGLFGRSRDTIDGAEKWNAIRILADGGHLDYGQVTKTSDGPDEGMYGESVNLVNPVGDWNTVRILVEGSHVEYWLNGVLIVEYELWSEEWERRVQESKFGVYPEFGRARQGHFALQNHGDPVFYRNIKVRRLPSRSDSSSKP</sequence>